<keyword evidence="2" id="KW-0732">Signal</keyword>
<feature type="chain" id="PRO_5035832306" description="Ig-like domain-containing protein" evidence="2">
    <location>
        <begin position="17"/>
        <end position="295"/>
    </location>
</feature>
<proteinExistence type="predicted"/>
<dbReference type="EMBL" id="CAJHNH020003235">
    <property type="protein sequence ID" value="CAG5128840.1"/>
    <property type="molecule type" value="Genomic_DNA"/>
</dbReference>
<organism evidence="3 4">
    <name type="scientific">Candidula unifasciata</name>
    <dbReference type="NCBI Taxonomy" id="100452"/>
    <lineage>
        <taxon>Eukaryota</taxon>
        <taxon>Metazoa</taxon>
        <taxon>Spiralia</taxon>
        <taxon>Lophotrochozoa</taxon>
        <taxon>Mollusca</taxon>
        <taxon>Gastropoda</taxon>
        <taxon>Heterobranchia</taxon>
        <taxon>Euthyneura</taxon>
        <taxon>Panpulmonata</taxon>
        <taxon>Eupulmonata</taxon>
        <taxon>Stylommatophora</taxon>
        <taxon>Helicina</taxon>
        <taxon>Helicoidea</taxon>
        <taxon>Geomitridae</taxon>
        <taxon>Candidula</taxon>
    </lineage>
</organism>
<evidence type="ECO:0000256" key="1">
    <source>
        <dbReference type="SAM" id="Phobius"/>
    </source>
</evidence>
<feature type="non-terminal residue" evidence="3">
    <location>
        <position position="295"/>
    </location>
</feature>
<keyword evidence="1" id="KW-0472">Membrane</keyword>
<comment type="caution">
    <text evidence="3">The sequence shown here is derived from an EMBL/GenBank/DDBJ whole genome shotgun (WGS) entry which is preliminary data.</text>
</comment>
<sequence>MNILAHLLFLASLSTAQDEEMPVLGADRVQEFHACVGSNAYIPWPLNVVSRTGHKSTVIYLFFQRWQSEKRILIATFSGHNELTTYSHFKNRLIVSSENSGIFLQQTSMDDAGTYTAQARVNKGQFWTRSTNLTILLRPIIFGGRLNVSKSEVVFDSSRRNHCVNLTCGTLEYAGYPPVTFVWTIKLKTLLMKTAVDDFVSTAQICSPHTGDVVCSIAGLASICTYDHVASIHIDLPDPPSNRSIPTKSAGTQDLALTIIMPILAVLVPLTILGVWVLSHIFKSYPQYRDQRHLS</sequence>
<dbReference type="InterPro" id="IPR013783">
    <property type="entry name" value="Ig-like_fold"/>
</dbReference>
<gene>
    <name evidence="3" type="ORF">CUNI_LOCUS14398</name>
</gene>
<accession>A0A8S3ZM65</accession>
<evidence type="ECO:0000313" key="4">
    <source>
        <dbReference type="Proteomes" id="UP000678393"/>
    </source>
</evidence>
<dbReference type="OrthoDB" id="6148171at2759"/>
<keyword evidence="1" id="KW-0812">Transmembrane</keyword>
<keyword evidence="1" id="KW-1133">Transmembrane helix</keyword>
<evidence type="ECO:0000256" key="2">
    <source>
        <dbReference type="SAM" id="SignalP"/>
    </source>
</evidence>
<dbReference type="InterPro" id="IPR036179">
    <property type="entry name" value="Ig-like_dom_sf"/>
</dbReference>
<dbReference type="Gene3D" id="2.60.40.10">
    <property type="entry name" value="Immunoglobulins"/>
    <property type="match status" value="1"/>
</dbReference>
<dbReference type="SUPFAM" id="SSF48726">
    <property type="entry name" value="Immunoglobulin"/>
    <property type="match status" value="1"/>
</dbReference>
<protein>
    <recommendedName>
        <fullName evidence="5">Ig-like domain-containing protein</fullName>
    </recommendedName>
</protein>
<dbReference type="AlphaFoldDB" id="A0A8S3ZM65"/>
<evidence type="ECO:0008006" key="5">
    <source>
        <dbReference type="Google" id="ProtNLM"/>
    </source>
</evidence>
<evidence type="ECO:0000313" key="3">
    <source>
        <dbReference type="EMBL" id="CAG5128840.1"/>
    </source>
</evidence>
<feature type="transmembrane region" description="Helical" evidence="1">
    <location>
        <begin position="255"/>
        <end position="282"/>
    </location>
</feature>
<feature type="signal peptide" evidence="2">
    <location>
        <begin position="1"/>
        <end position="16"/>
    </location>
</feature>
<name>A0A8S3ZM65_9EUPU</name>
<keyword evidence="4" id="KW-1185">Reference proteome</keyword>
<reference evidence="3" key="1">
    <citation type="submission" date="2021-04" db="EMBL/GenBank/DDBJ databases">
        <authorList>
            <consortium name="Molecular Ecology Group"/>
        </authorList>
    </citation>
    <scope>NUCLEOTIDE SEQUENCE</scope>
</reference>
<dbReference type="Proteomes" id="UP000678393">
    <property type="component" value="Unassembled WGS sequence"/>
</dbReference>